<proteinExistence type="predicted"/>
<dbReference type="InterPro" id="IPR017452">
    <property type="entry name" value="GPCR_Rhodpsn_7TM"/>
</dbReference>
<dbReference type="AlphaFoldDB" id="B3RL50"/>
<feature type="transmembrane region" description="Helical" evidence="9">
    <location>
        <begin position="77"/>
        <end position="95"/>
    </location>
</feature>
<comment type="subcellular location">
    <subcellularLocation>
        <location evidence="1">Cell membrane</location>
        <topology evidence="1">Multi-pass membrane protein</topology>
    </subcellularLocation>
</comment>
<keyword evidence="3 9" id="KW-0812">Transmembrane</keyword>
<dbReference type="GO" id="GO:0007186">
    <property type="term" value="P:G protein-coupled receptor signaling pathway"/>
    <property type="evidence" value="ECO:0000318"/>
    <property type="project" value="GO_Central"/>
</dbReference>
<dbReference type="Proteomes" id="UP000009022">
    <property type="component" value="Unassembled WGS sequence"/>
</dbReference>
<evidence type="ECO:0000259" key="10">
    <source>
        <dbReference type="PROSITE" id="PS50262"/>
    </source>
</evidence>
<dbReference type="PROSITE" id="PS50262">
    <property type="entry name" value="G_PROTEIN_RECEP_F1_2"/>
    <property type="match status" value="1"/>
</dbReference>
<dbReference type="InParanoid" id="B3RL50"/>
<keyword evidence="5" id="KW-0297">G-protein coupled receptor</keyword>
<dbReference type="PRINTS" id="PR00237">
    <property type="entry name" value="GPCRRHODOPSN"/>
</dbReference>
<evidence type="ECO:0000313" key="12">
    <source>
        <dbReference type="Proteomes" id="UP000009022"/>
    </source>
</evidence>
<keyword evidence="12" id="KW-1185">Reference proteome</keyword>
<feature type="transmembrane region" description="Helical" evidence="9">
    <location>
        <begin position="292"/>
        <end position="313"/>
    </location>
</feature>
<dbReference type="SUPFAM" id="SSF81321">
    <property type="entry name" value="Family A G protein-coupled receptor-like"/>
    <property type="match status" value="1"/>
</dbReference>
<evidence type="ECO:0000256" key="7">
    <source>
        <dbReference type="ARBA" id="ARBA00023170"/>
    </source>
</evidence>
<evidence type="ECO:0000256" key="8">
    <source>
        <dbReference type="ARBA" id="ARBA00023224"/>
    </source>
</evidence>
<evidence type="ECO:0000313" key="11">
    <source>
        <dbReference type="EMBL" id="EDV28701.1"/>
    </source>
</evidence>
<evidence type="ECO:0000256" key="6">
    <source>
        <dbReference type="ARBA" id="ARBA00023136"/>
    </source>
</evidence>
<sequence>MTSNNVNSLTSGWLLPTFMPSNSSFDDEDLPTNATSNNDFITTSIIWGFIGAITVMLNFVVLAIIIARKRLHNTTNVILGSMFFSDILFAAVYIFPRWVNPFYYRDWLYCSLVAVFAPLASAIINMHLMAASIDKFIATQFAIRYKVSARPLHAYLAVACIWILTLLMAFMPLIAYRPIYQGLCYPWHNAQQYKETIFNMIFLALFFILPLLVMIGCYTRIYFIASKSLYFNSPINNDARSMRKHYKLARVLGILVLTYFIMWTPFTSIYIISLFYSPFEIATSLQGYREALAVAQYIAFTYPAINPLLYGYFIPEIRNPVMRVLCRSSRVSPLSCTPIVNNARVKISS</sequence>
<evidence type="ECO:0000256" key="4">
    <source>
        <dbReference type="ARBA" id="ARBA00022989"/>
    </source>
</evidence>
<dbReference type="GO" id="GO:0004930">
    <property type="term" value="F:G protein-coupled receptor activity"/>
    <property type="evidence" value="ECO:0000318"/>
    <property type="project" value="GO_Central"/>
</dbReference>
<feature type="transmembrane region" description="Helical" evidence="9">
    <location>
        <begin position="152"/>
        <end position="176"/>
    </location>
</feature>
<feature type="domain" description="G-protein coupled receptors family 1 profile" evidence="10">
    <location>
        <begin position="57"/>
        <end position="310"/>
    </location>
</feature>
<feature type="transmembrane region" description="Helical" evidence="9">
    <location>
        <begin position="45"/>
        <end position="65"/>
    </location>
</feature>
<dbReference type="InterPro" id="IPR000276">
    <property type="entry name" value="GPCR_Rhodpsn"/>
</dbReference>
<dbReference type="PhylomeDB" id="B3RL50"/>
<dbReference type="CTD" id="6749118"/>
<dbReference type="OMA" id="NDARSMR"/>
<keyword evidence="6 9" id="KW-0472">Membrane</keyword>
<gene>
    <name evidence="11" type="ORF">TRIADDRAFT_51878</name>
</gene>
<evidence type="ECO:0000256" key="1">
    <source>
        <dbReference type="ARBA" id="ARBA00004651"/>
    </source>
</evidence>
<evidence type="ECO:0000256" key="9">
    <source>
        <dbReference type="SAM" id="Phobius"/>
    </source>
</evidence>
<dbReference type="eggNOG" id="KOG3656">
    <property type="taxonomic scope" value="Eukaryota"/>
</dbReference>
<dbReference type="STRING" id="10228.B3RL50"/>
<keyword evidence="2" id="KW-1003">Cell membrane</keyword>
<dbReference type="CDD" id="cd00637">
    <property type="entry name" value="7tm_classA_rhodopsin-like"/>
    <property type="match status" value="1"/>
</dbReference>
<name>B3RL50_TRIAD</name>
<dbReference type="InterPro" id="IPR050569">
    <property type="entry name" value="TAAR"/>
</dbReference>
<protein>
    <recommendedName>
        <fullName evidence="10">G-protein coupled receptors family 1 profile domain-containing protein</fullName>
    </recommendedName>
</protein>
<dbReference type="PANTHER" id="PTHR24249">
    <property type="entry name" value="HISTAMINE RECEPTOR-RELATED G-PROTEIN COUPLED RECEPTOR"/>
    <property type="match status" value="1"/>
</dbReference>
<dbReference type="HOGENOM" id="CLU_009579_5_0_1"/>
<reference evidence="11 12" key="1">
    <citation type="journal article" date="2008" name="Nature">
        <title>The Trichoplax genome and the nature of placozoans.</title>
        <authorList>
            <person name="Srivastava M."/>
            <person name="Begovic E."/>
            <person name="Chapman J."/>
            <person name="Putnam N.H."/>
            <person name="Hellsten U."/>
            <person name="Kawashima T."/>
            <person name="Kuo A."/>
            <person name="Mitros T."/>
            <person name="Salamov A."/>
            <person name="Carpenter M.L."/>
            <person name="Signorovitch A.Y."/>
            <person name="Moreno M.A."/>
            <person name="Kamm K."/>
            <person name="Grimwood J."/>
            <person name="Schmutz J."/>
            <person name="Shapiro H."/>
            <person name="Grigoriev I.V."/>
            <person name="Buss L.W."/>
            <person name="Schierwater B."/>
            <person name="Dellaporta S.L."/>
            <person name="Rokhsar D.S."/>
        </authorList>
    </citation>
    <scope>NUCLEOTIDE SEQUENCE [LARGE SCALE GENOMIC DNA]</scope>
    <source>
        <strain evidence="11 12">Grell-BS-1999</strain>
    </source>
</reference>
<feature type="transmembrane region" description="Helical" evidence="9">
    <location>
        <begin position="251"/>
        <end position="272"/>
    </location>
</feature>
<dbReference type="RefSeq" id="XP_002107903.1">
    <property type="nucleotide sequence ID" value="XM_002107867.1"/>
</dbReference>
<dbReference type="GeneID" id="6749118"/>
<evidence type="ECO:0000256" key="2">
    <source>
        <dbReference type="ARBA" id="ARBA00022475"/>
    </source>
</evidence>
<dbReference type="EMBL" id="DS985241">
    <property type="protein sequence ID" value="EDV28701.1"/>
    <property type="molecule type" value="Genomic_DNA"/>
</dbReference>
<keyword evidence="4 9" id="KW-1133">Transmembrane helix</keyword>
<accession>B3RL50</accession>
<dbReference type="Pfam" id="PF00001">
    <property type="entry name" value="7tm_1"/>
    <property type="match status" value="1"/>
</dbReference>
<evidence type="ECO:0000256" key="5">
    <source>
        <dbReference type="ARBA" id="ARBA00023040"/>
    </source>
</evidence>
<dbReference type="OrthoDB" id="9876908at2759"/>
<dbReference type="KEGG" id="tad:TRIADDRAFT_51878"/>
<organism evidence="11 12">
    <name type="scientific">Trichoplax adhaerens</name>
    <name type="common">Trichoplax reptans</name>
    <dbReference type="NCBI Taxonomy" id="10228"/>
    <lineage>
        <taxon>Eukaryota</taxon>
        <taxon>Metazoa</taxon>
        <taxon>Placozoa</taxon>
        <taxon>Uniplacotomia</taxon>
        <taxon>Trichoplacea</taxon>
        <taxon>Trichoplacidae</taxon>
        <taxon>Trichoplax</taxon>
    </lineage>
</organism>
<dbReference type="PANTHER" id="PTHR24249:SF372">
    <property type="entry name" value="G-PROTEIN COUPLED RECEPTORS FAMILY 1 PROFILE DOMAIN-CONTAINING PROTEIN"/>
    <property type="match status" value="1"/>
</dbReference>
<dbReference type="GO" id="GO:0005886">
    <property type="term" value="C:plasma membrane"/>
    <property type="evidence" value="ECO:0000318"/>
    <property type="project" value="GO_Central"/>
</dbReference>
<feature type="transmembrane region" description="Helical" evidence="9">
    <location>
        <begin position="107"/>
        <end position="131"/>
    </location>
</feature>
<dbReference type="FunCoup" id="B3RL50">
    <property type="interactions" value="190"/>
</dbReference>
<keyword evidence="7" id="KW-0675">Receptor</keyword>
<feature type="transmembrane region" description="Helical" evidence="9">
    <location>
        <begin position="196"/>
        <end position="218"/>
    </location>
</feature>
<keyword evidence="8" id="KW-0807">Transducer</keyword>
<evidence type="ECO:0000256" key="3">
    <source>
        <dbReference type="ARBA" id="ARBA00022692"/>
    </source>
</evidence>
<dbReference type="Gene3D" id="1.20.1070.10">
    <property type="entry name" value="Rhodopsin 7-helix transmembrane proteins"/>
    <property type="match status" value="1"/>
</dbReference>